<dbReference type="EMBL" id="CM042886">
    <property type="protein sequence ID" value="KAI4342267.1"/>
    <property type="molecule type" value="Genomic_DNA"/>
</dbReference>
<dbReference type="Proteomes" id="UP001057402">
    <property type="component" value="Chromosome 7"/>
</dbReference>
<protein>
    <submittedName>
        <fullName evidence="1">Uncharacterized protein</fullName>
    </submittedName>
</protein>
<keyword evidence="2" id="KW-1185">Reference proteome</keyword>
<sequence length="453" mass="51220">MTADQKPPILRQYFRKHRLGPQRRPPDPPQRDISGPTTANRSRRDVLNLLECHACGHRVDMCKGKDRLQTLYSEWRVVLLCRKCLVGVESAVTCSYCFEGCGGDGEGSFRCSGCQRKVHKQCFFRYRGIAPWSYSCNGVREEFEVCIDCWVPRTVARFRNVGKRRGRKRKKKMIRESEVDWECLVVENGDFVKSRALTEGMGGADVEVTKKKVVREVVLREKPVVLAIGSRGELKKKRRNSFNMYREMCGNDSCEVDIIGDGNVSNSLPGNDADALARAELSEKMNVGDMESSVEEKVFSQSLADESAMENNAEPDSGHRIIDCVTMINGQCKYADVGPSMEGEGSCLNGMRSECRCCWKSDKRACRGDDERNHLKTDRFALQYHRRSLLPMSSMINKSLLVYQRKSQTASSSLLPNVAPMQHFPSCRSTCKKPYVVYQRKLVIASSAILTDQ</sequence>
<comment type="caution">
    <text evidence="1">The sequence shown here is derived from an EMBL/GenBank/DDBJ whole genome shotgun (WGS) entry which is preliminary data.</text>
</comment>
<proteinExistence type="predicted"/>
<name>A0ACB9P035_9MYRT</name>
<accession>A0ACB9P035</accession>
<evidence type="ECO:0000313" key="2">
    <source>
        <dbReference type="Proteomes" id="UP001057402"/>
    </source>
</evidence>
<reference evidence="2" key="1">
    <citation type="journal article" date="2023" name="Front. Plant Sci.">
        <title>Chromosomal-level genome assembly of Melastoma candidum provides insights into trichome evolution.</title>
        <authorList>
            <person name="Zhong Y."/>
            <person name="Wu W."/>
            <person name="Sun C."/>
            <person name="Zou P."/>
            <person name="Liu Y."/>
            <person name="Dai S."/>
            <person name="Zhou R."/>
        </authorList>
    </citation>
    <scope>NUCLEOTIDE SEQUENCE [LARGE SCALE GENOMIC DNA]</scope>
</reference>
<evidence type="ECO:0000313" key="1">
    <source>
        <dbReference type="EMBL" id="KAI4342267.1"/>
    </source>
</evidence>
<gene>
    <name evidence="1" type="ORF">MLD38_026910</name>
</gene>
<organism evidence="1 2">
    <name type="scientific">Melastoma candidum</name>
    <dbReference type="NCBI Taxonomy" id="119954"/>
    <lineage>
        <taxon>Eukaryota</taxon>
        <taxon>Viridiplantae</taxon>
        <taxon>Streptophyta</taxon>
        <taxon>Embryophyta</taxon>
        <taxon>Tracheophyta</taxon>
        <taxon>Spermatophyta</taxon>
        <taxon>Magnoliopsida</taxon>
        <taxon>eudicotyledons</taxon>
        <taxon>Gunneridae</taxon>
        <taxon>Pentapetalae</taxon>
        <taxon>rosids</taxon>
        <taxon>malvids</taxon>
        <taxon>Myrtales</taxon>
        <taxon>Melastomataceae</taxon>
        <taxon>Melastomatoideae</taxon>
        <taxon>Melastomateae</taxon>
        <taxon>Melastoma</taxon>
    </lineage>
</organism>